<evidence type="ECO:0000313" key="6">
    <source>
        <dbReference type="EMBL" id="CAK9176247.1"/>
    </source>
</evidence>
<dbReference type="InterPro" id="IPR031425">
    <property type="entry name" value="NPR1/NH1-interacting"/>
</dbReference>
<name>A0ABC8U9E0_9AQUA</name>
<keyword evidence="3" id="KW-0539">Nucleus</keyword>
<feature type="region of interest" description="Disordered" evidence="4">
    <location>
        <begin position="81"/>
        <end position="115"/>
    </location>
</feature>
<organism evidence="6 8">
    <name type="scientific">Ilex paraguariensis</name>
    <name type="common">yerba mate</name>
    <dbReference type="NCBI Taxonomy" id="185542"/>
    <lineage>
        <taxon>Eukaryota</taxon>
        <taxon>Viridiplantae</taxon>
        <taxon>Streptophyta</taxon>
        <taxon>Embryophyta</taxon>
        <taxon>Tracheophyta</taxon>
        <taxon>Spermatophyta</taxon>
        <taxon>Magnoliopsida</taxon>
        <taxon>eudicotyledons</taxon>
        <taxon>Gunneridae</taxon>
        <taxon>Pentapetalae</taxon>
        <taxon>asterids</taxon>
        <taxon>campanulids</taxon>
        <taxon>Aquifoliales</taxon>
        <taxon>Aquifoliaceae</taxon>
        <taxon>Ilex</taxon>
    </lineage>
</organism>
<feature type="region of interest" description="Disordered" evidence="4">
    <location>
        <begin position="1"/>
        <end position="28"/>
    </location>
</feature>
<evidence type="ECO:0000256" key="1">
    <source>
        <dbReference type="ARBA" id="ARBA00004123"/>
    </source>
</evidence>
<keyword evidence="8" id="KW-1185">Reference proteome</keyword>
<dbReference type="EMBL" id="CAUOFW020007490">
    <property type="protein sequence ID" value="CAK9179384.1"/>
    <property type="molecule type" value="Genomic_DNA"/>
</dbReference>
<dbReference type="EMBL" id="CAUOFW020006780">
    <property type="protein sequence ID" value="CAK9176247.1"/>
    <property type="molecule type" value="Genomic_DNA"/>
</dbReference>
<evidence type="ECO:0000313" key="8">
    <source>
        <dbReference type="Proteomes" id="UP001642360"/>
    </source>
</evidence>
<dbReference type="Pfam" id="PF15699">
    <property type="entry name" value="NPR1_interact"/>
    <property type="match status" value="1"/>
</dbReference>
<evidence type="ECO:0000313" key="7">
    <source>
        <dbReference type="EMBL" id="CAK9179384.1"/>
    </source>
</evidence>
<sequence>MEVEKRKRVEEREMEGKKSKVREEEGGKAVVEDEEVEEFFEILRRIQVAVKYFKKSNGESGREVTVKGSRLWGPSFEWKDFNGVNGGEGQGGVEEEEEKAGLDLNAEPGSDSKSV</sequence>
<dbReference type="AlphaFoldDB" id="A0ABC8U9E0"/>
<protein>
    <submittedName>
        <fullName evidence="6">Uncharacterized protein</fullName>
    </submittedName>
</protein>
<dbReference type="Proteomes" id="UP001642360">
    <property type="component" value="Unassembled WGS sequence"/>
</dbReference>
<proteinExistence type="inferred from homology"/>
<dbReference type="GO" id="GO:0005634">
    <property type="term" value="C:nucleus"/>
    <property type="evidence" value="ECO:0007669"/>
    <property type="project" value="UniProtKB-SubCell"/>
</dbReference>
<evidence type="ECO:0000256" key="3">
    <source>
        <dbReference type="ARBA" id="ARBA00023242"/>
    </source>
</evidence>
<comment type="similarity">
    <text evidence="2">Belongs to the NPR1-interactor family.</text>
</comment>
<accession>A0ABC8U9E0</accession>
<comment type="caution">
    <text evidence="6">The sequence shown here is derived from an EMBL/GenBank/DDBJ whole genome shotgun (WGS) entry which is preliminary data.</text>
</comment>
<evidence type="ECO:0000256" key="4">
    <source>
        <dbReference type="SAM" id="MobiDB-lite"/>
    </source>
</evidence>
<comment type="subcellular location">
    <subcellularLocation>
        <location evidence="1">Nucleus</location>
    </subcellularLocation>
</comment>
<dbReference type="EMBL" id="CAUOFW020003369">
    <property type="protein sequence ID" value="CAK9159483.1"/>
    <property type="molecule type" value="Genomic_DNA"/>
</dbReference>
<dbReference type="PANTHER" id="PTHR35735">
    <property type="entry name" value="PROTEIN NIM1-INTERACTING 2"/>
    <property type="match status" value="1"/>
</dbReference>
<dbReference type="PANTHER" id="PTHR35735:SF8">
    <property type="entry name" value="PROTEIN NIM1-INTERACTING 2"/>
    <property type="match status" value="1"/>
</dbReference>
<gene>
    <name evidence="5" type="ORF">ILEXP_LOCUS28177</name>
    <name evidence="6" type="ORF">ILEXP_LOCUS46085</name>
    <name evidence="7" type="ORF">ILEXP_LOCUS49315</name>
</gene>
<reference evidence="6 8" key="1">
    <citation type="submission" date="2024-02" db="EMBL/GenBank/DDBJ databases">
        <authorList>
            <person name="Vignale AGUSTIN F."/>
            <person name="Sosa J E."/>
            <person name="Modenutti C."/>
        </authorList>
    </citation>
    <scope>NUCLEOTIDE SEQUENCE [LARGE SCALE GENOMIC DNA]</scope>
</reference>
<evidence type="ECO:0000256" key="2">
    <source>
        <dbReference type="ARBA" id="ARBA00009937"/>
    </source>
</evidence>
<evidence type="ECO:0000313" key="5">
    <source>
        <dbReference type="EMBL" id="CAK9159483.1"/>
    </source>
</evidence>
<dbReference type="InterPro" id="IPR034577">
    <property type="entry name" value="NIMIN-2"/>
</dbReference>